<evidence type="ECO:0000256" key="1">
    <source>
        <dbReference type="SAM" id="Coils"/>
    </source>
</evidence>
<keyword evidence="3" id="KW-1185">Reference proteome</keyword>
<dbReference type="Proteomes" id="UP001153076">
    <property type="component" value="Unassembled WGS sequence"/>
</dbReference>
<evidence type="ECO:0000313" key="3">
    <source>
        <dbReference type="Proteomes" id="UP001153076"/>
    </source>
</evidence>
<proteinExistence type="predicted"/>
<sequence>MATTRGGKASNISNRAIKLRISPPLLSPSVVQSPCLRSGEMLCTPRFKTTVDANLETKSSATGVFCVSLVKSIKITATCSILESIFGLKFVDTSPPNLTSKEAKDLCLAQFACPHYIAAYKCQYKAPSYHHVTDLTPEEASALKVPLSDHPSSPNLIEALAWLKEDQDELRNQLDHIQLEMGLMNREIDELIQLTMCIHHGLKLVVQFQPTNLEKAT</sequence>
<gene>
    <name evidence="2" type="ORF">Cgig2_017426</name>
</gene>
<organism evidence="2 3">
    <name type="scientific">Carnegiea gigantea</name>
    <dbReference type="NCBI Taxonomy" id="171969"/>
    <lineage>
        <taxon>Eukaryota</taxon>
        <taxon>Viridiplantae</taxon>
        <taxon>Streptophyta</taxon>
        <taxon>Embryophyta</taxon>
        <taxon>Tracheophyta</taxon>
        <taxon>Spermatophyta</taxon>
        <taxon>Magnoliopsida</taxon>
        <taxon>eudicotyledons</taxon>
        <taxon>Gunneridae</taxon>
        <taxon>Pentapetalae</taxon>
        <taxon>Caryophyllales</taxon>
        <taxon>Cactineae</taxon>
        <taxon>Cactaceae</taxon>
        <taxon>Cactoideae</taxon>
        <taxon>Echinocereeae</taxon>
        <taxon>Carnegiea</taxon>
    </lineage>
</organism>
<comment type="caution">
    <text evidence="2">The sequence shown here is derived from an EMBL/GenBank/DDBJ whole genome shotgun (WGS) entry which is preliminary data.</text>
</comment>
<reference evidence="2" key="1">
    <citation type="submission" date="2022-04" db="EMBL/GenBank/DDBJ databases">
        <title>Carnegiea gigantea Genome sequencing and assembly v2.</title>
        <authorList>
            <person name="Copetti D."/>
            <person name="Sanderson M.J."/>
            <person name="Burquez A."/>
            <person name="Wojciechowski M.F."/>
        </authorList>
    </citation>
    <scope>NUCLEOTIDE SEQUENCE</scope>
    <source>
        <strain evidence="2">SGP5-SGP5p</strain>
        <tissue evidence="2">Aerial part</tissue>
    </source>
</reference>
<evidence type="ECO:0000313" key="2">
    <source>
        <dbReference type="EMBL" id="KAJ8431940.1"/>
    </source>
</evidence>
<dbReference type="EMBL" id="JAKOGI010000652">
    <property type="protein sequence ID" value="KAJ8431940.1"/>
    <property type="molecule type" value="Genomic_DNA"/>
</dbReference>
<name>A0A9Q1Q8H4_9CARY</name>
<dbReference type="OrthoDB" id="1300216at2759"/>
<dbReference type="AlphaFoldDB" id="A0A9Q1Q8H4"/>
<protein>
    <submittedName>
        <fullName evidence="2">Uncharacterized protein</fullName>
    </submittedName>
</protein>
<accession>A0A9Q1Q8H4</accession>
<keyword evidence="1" id="KW-0175">Coiled coil</keyword>
<feature type="coiled-coil region" evidence="1">
    <location>
        <begin position="160"/>
        <end position="187"/>
    </location>
</feature>